<reference evidence="1" key="1">
    <citation type="submission" date="2021-05" db="EMBL/GenBank/DDBJ databases">
        <authorList>
            <person name="Pan Q."/>
            <person name="Jouanno E."/>
            <person name="Zahm M."/>
            <person name="Klopp C."/>
            <person name="Cabau C."/>
            <person name="Louis A."/>
            <person name="Berthelot C."/>
            <person name="Parey E."/>
            <person name="Roest Crollius H."/>
            <person name="Montfort J."/>
            <person name="Robinson-Rechavi M."/>
            <person name="Bouchez O."/>
            <person name="Lampietro C."/>
            <person name="Lopez Roques C."/>
            <person name="Donnadieu C."/>
            <person name="Postlethwait J."/>
            <person name="Bobe J."/>
            <person name="Dillon D."/>
            <person name="Chandos A."/>
            <person name="von Hippel F."/>
            <person name="Guiguen Y."/>
        </authorList>
    </citation>
    <scope>NUCLEOTIDE SEQUENCE</scope>
    <source>
        <strain evidence="1">YG-Jan2019</strain>
    </source>
</reference>
<gene>
    <name evidence="1" type="ORF">DPEC_G00251470</name>
</gene>
<dbReference type="Proteomes" id="UP001157502">
    <property type="component" value="Chromosome 22"/>
</dbReference>
<evidence type="ECO:0000313" key="2">
    <source>
        <dbReference type="Proteomes" id="UP001157502"/>
    </source>
</evidence>
<sequence>MLGNLGVPTEPSKLPLLKPSTRRPFWINLSGVITCLRIRQVFFVLARPDFEPVTLDSNPAAVSLQDKASETDNMLCAQRHSPNPIRLCSTVFQASQLHSLTPLKRCRVARRDGETLEMSGLF</sequence>
<evidence type="ECO:0000313" key="1">
    <source>
        <dbReference type="EMBL" id="KAJ7994630.1"/>
    </source>
</evidence>
<keyword evidence="2" id="KW-1185">Reference proteome</keyword>
<comment type="caution">
    <text evidence="1">The sequence shown here is derived from an EMBL/GenBank/DDBJ whole genome shotgun (WGS) entry which is preliminary data.</text>
</comment>
<proteinExistence type="predicted"/>
<protein>
    <submittedName>
        <fullName evidence="1">Uncharacterized protein</fullName>
    </submittedName>
</protein>
<organism evidence="1 2">
    <name type="scientific">Dallia pectoralis</name>
    <name type="common">Alaska blackfish</name>
    <dbReference type="NCBI Taxonomy" id="75939"/>
    <lineage>
        <taxon>Eukaryota</taxon>
        <taxon>Metazoa</taxon>
        <taxon>Chordata</taxon>
        <taxon>Craniata</taxon>
        <taxon>Vertebrata</taxon>
        <taxon>Euteleostomi</taxon>
        <taxon>Actinopterygii</taxon>
        <taxon>Neopterygii</taxon>
        <taxon>Teleostei</taxon>
        <taxon>Protacanthopterygii</taxon>
        <taxon>Esociformes</taxon>
        <taxon>Umbridae</taxon>
        <taxon>Dallia</taxon>
    </lineage>
</organism>
<accession>A0ACC2FTE8</accession>
<dbReference type="EMBL" id="CM055749">
    <property type="protein sequence ID" value="KAJ7994630.1"/>
    <property type="molecule type" value="Genomic_DNA"/>
</dbReference>
<name>A0ACC2FTE8_DALPE</name>